<feature type="signal peptide" evidence="1">
    <location>
        <begin position="1"/>
        <end position="23"/>
    </location>
</feature>
<keyword evidence="1" id="KW-0732">Signal</keyword>
<protein>
    <recommendedName>
        <fullName evidence="4">Secreted protein</fullName>
    </recommendedName>
</protein>
<gene>
    <name evidence="2" type="ORF">EJ06DRAFT_534134</name>
</gene>
<accession>A0A6G1HKW8</accession>
<proteinExistence type="predicted"/>
<evidence type="ECO:0008006" key="4">
    <source>
        <dbReference type="Google" id="ProtNLM"/>
    </source>
</evidence>
<dbReference type="AlphaFoldDB" id="A0A6G1HKW8"/>
<evidence type="ECO:0000313" key="2">
    <source>
        <dbReference type="EMBL" id="KAF2396415.1"/>
    </source>
</evidence>
<name>A0A6G1HKW8_9PEZI</name>
<evidence type="ECO:0000256" key="1">
    <source>
        <dbReference type="SAM" id="SignalP"/>
    </source>
</evidence>
<sequence length="64" mass="6782">MLGLMLFSFASVLIPVLSPTASSARRAAAWRLCPSGPHSRGNAPSKTPDGGVIWSAFIIGLWRT</sequence>
<dbReference type="Proteomes" id="UP000799640">
    <property type="component" value="Unassembled WGS sequence"/>
</dbReference>
<dbReference type="EMBL" id="ML996707">
    <property type="protein sequence ID" value="KAF2396415.1"/>
    <property type="molecule type" value="Genomic_DNA"/>
</dbReference>
<organism evidence="2 3">
    <name type="scientific">Trichodelitschia bisporula</name>
    <dbReference type="NCBI Taxonomy" id="703511"/>
    <lineage>
        <taxon>Eukaryota</taxon>
        <taxon>Fungi</taxon>
        <taxon>Dikarya</taxon>
        <taxon>Ascomycota</taxon>
        <taxon>Pezizomycotina</taxon>
        <taxon>Dothideomycetes</taxon>
        <taxon>Dothideomycetes incertae sedis</taxon>
        <taxon>Phaeotrichales</taxon>
        <taxon>Phaeotrichaceae</taxon>
        <taxon>Trichodelitschia</taxon>
    </lineage>
</organism>
<evidence type="ECO:0000313" key="3">
    <source>
        <dbReference type="Proteomes" id="UP000799640"/>
    </source>
</evidence>
<keyword evidence="3" id="KW-1185">Reference proteome</keyword>
<feature type="chain" id="PRO_5026200439" description="Secreted protein" evidence="1">
    <location>
        <begin position="24"/>
        <end position="64"/>
    </location>
</feature>
<reference evidence="2" key="1">
    <citation type="journal article" date="2020" name="Stud. Mycol.">
        <title>101 Dothideomycetes genomes: a test case for predicting lifestyles and emergence of pathogens.</title>
        <authorList>
            <person name="Haridas S."/>
            <person name="Albert R."/>
            <person name="Binder M."/>
            <person name="Bloem J."/>
            <person name="Labutti K."/>
            <person name="Salamov A."/>
            <person name="Andreopoulos B."/>
            <person name="Baker S."/>
            <person name="Barry K."/>
            <person name="Bills G."/>
            <person name="Bluhm B."/>
            <person name="Cannon C."/>
            <person name="Castanera R."/>
            <person name="Culley D."/>
            <person name="Daum C."/>
            <person name="Ezra D."/>
            <person name="Gonzalez J."/>
            <person name="Henrissat B."/>
            <person name="Kuo A."/>
            <person name="Liang C."/>
            <person name="Lipzen A."/>
            <person name="Lutzoni F."/>
            <person name="Magnuson J."/>
            <person name="Mondo S."/>
            <person name="Nolan M."/>
            <person name="Ohm R."/>
            <person name="Pangilinan J."/>
            <person name="Park H.-J."/>
            <person name="Ramirez L."/>
            <person name="Alfaro M."/>
            <person name="Sun H."/>
            <person name="Tritt A."/>
            <person name="Yoshinaga Y."/>
            <person name="Zwiers L.-H."/>
            <person name="Turgeon B."/>
            <person name="Goodwin S."/>
            <person name="Spatafora J."/>
            <person name="Crous P."/>
            <person name="Grigoriev I."/>
        </authorList>
    </citation>
    <scope>NUCLEOTIDE SEQUENCE</scope>
    <source>
        <strain evidence="2">CBS 262.69</strain>
    </source>
</reference>